<accession>A0A9E4MY81</accession>
<feature type="domain" description="Methyltransferase" evidence="1">
    <location>
        <begin position="44"/>
        <end position="147"/>
    </location>
</feature>
<name>A0A9E4MY81_9GAMM</name>
<dbReference type="SUPFAM" id="SSF53335">
    <property type="entry name" value="S-adenosyl-L-methionine-dependent methyltransferases"/>
    <property type="match status" value="1"/>
</dbReference>
<keyword evidence="2" id="KW-0808">Transferase</keyword>
<gene>
    <name evidence="2" type="ORF">JAZ04_04945</name>
</gene>
<evidence type="ECO:0000259" key="1">
    <source>
        <dbReference type="Pfam" id="PF13847"/>
    </source>
</evidence>
<dbReference type="Gene3D" id="3.40.50.150">
    <property type="entry name" value="Vaccinia Virus protein VP39"/>
    <property type="match status" value="1"/>
</dbReference>
<keyword evidence="2" id="KW-0489">Methyltransferase</keyword>
<comment type="caution">
    <text evidence="2">The sequence shown here is derived from an EMBL/GenBank/DDBJ whole genome shotgun (WGS) entry which is preliminary data.</text>
</comment>
<evidence type="ECO:0000313" key="3">
    <source>
        <dbReference type="Proteomes" id="UP000886687"/>
    </source>
</evidence>
<dbReference type="Proteomes" id="UP000886687">
    <property type="component" value="Unassembled WGS sequence"/>
</dbReference>
<dbReference type="AlphaFoldDB" id="A0A9E4MY81"/>
<dbReference type="GO" id="GO:0032259">
    <property type="term" value="P:methylation"/>
    <property type="evidence" value="ECO:0007669"/>
    <property type="project" value="UniProtKB-KW"/>
</dbReference>
<protein>
    <submittedName>
        <fullName evidence="2">Class I SAM-dependent methyltransferase</fullName>
    </submittedName>
</protein>
<dbReference type="PANTHER" id="PTHR43861">
    <property type="entry name" value="TRANS-ACONITATE 2-METHYLTRANSFERASE-RELATED"/>
    <property type="match status" value="1"/>
</dbReference>
<dbReference type="EMBL" id="JAEPDI010000002">
    <property type="protein sequence ID" value="MCG7938192.1"/>
    <property type="molecule type" value="Genomic_DNA"/>
</dbReference>
<evidence type="ECO:0000313" key="2">
    <source>
        <dbReference type="EMBL" id="MCG7938192.1"/>
    </source>
</evidence>
<dbReference type="InterPro" id="IPR029063">
    <property type="entry name" value="SAM-dependent_MTases_sf"/>
</dbReference>
<sequence length="398" mass="44370">MTAAVRAFYEAYPYPPGNRPDCDAYHGRLLLSYIERPEGIPMQLQLLEAGCGRGINLTEAAALQPDDQFTGIDINRVAIDEASANIRTKALANLNFQLADLLDPASLPGVSRGYDVILSYGVIHHLSDPLKGLQQLTQQLAPHGVLSLMVDGRYGRQPLDRFLQALEMISASGDRDGQRAVTARALARIAERGVFHGNCWQGTSSVDEVEFADRCLHVHEQSYDIEGLWQLLDKAGLKFIRWHEPDDWSLKAICDDEALIEQLQAVDPSVAYQLIERLTYRPKLTLVAARKEDQPRLPLSREAFLSKRFYLSPQLKRVTDESGDTEWMLRGRKLSIAAQGLPHQLLTAASQIDSGFTASQLLQPLTGESISPQHGLNLLMQLYDLECLYASHETERAV</sequence>
<organism evidence="2 3">
    <name type="scientific">Candidatus Thiodiazotropha lotti</name>
    <dbReference type="NCBI Taxonomy" id="2792787"/>
    <lineage>
        <taxon>Bacteria</taxon>
        <taxon>Pseudomonadati</taxon>
        <taxon>Pseudomonadota</taxon>
        <taxon>Gammaproteobacteria</taxon>
        <taxon>Chromatiales</taxon>
        <taxon>Sedimenticolaceae</taxon>
        <taxon>Candidatus Thiodiazotropha</taxon>
    </lineage>
</organism>
<dbReference type="GO" id="GO:0008168">
    <property type="term" value="F:methyltransferase activity"/>
    <property type="evidence" value="ECO:0007669"/>
    <property type="project" value="UniProtKB-KW"/>
</dbReference>
<dbReference type="Pfam" id="PF13847">
    <property type="entry name" value="Methyltransf_31"/>
    <property type="match status" value="1"/>
</dbReference>
<proteinExistence type="predicted"/>
<reference evidence="2" key="1">
    <citation type="journal article" date="2021" name="Proc. Natl. Acad. Sci. U.S.A.">
        <title>Global biogeography of chemosynthetic symbionts reveals both localized and globally distributed symbiont groups. .</title>
        <authorList>
            <person name="Osvatic J.T."/>
            <person name="Wilkins L.G.E."/>
            <person name="Leibrecht L."/>
            <person name="Leray M."/>
            <person name="Zauner S."/>
            <person name="Polzin J."/>
            <person name="Camacho Y."/>
            <person name="Gros O."/>
            <person name="van Gils J.A."/>
            <person name="Eisen J.A."/>
            <person name="Petersen J.M."/>
            <person name="Yuen B."/>
        </authorList>
    </citation>
    <scope>NUCLEOTIDE SEQUENCE</scope>
    <source>
        <strain evidence="2">MAGL173</strain>
    </source>
</reference>
<dbReference type="InterPro" id="IPR025714">
    <property type="entry name" value="Methyltranfer_dom"/>
</dbReference>
<dbReference type="CDD" id="cd02440">
    <property type="entry name" value="AdoMet_MTases"/>
    <property type="match status" value="1"/>
</dbReference>